<comment type="caution">
    <text evidence="2">The sequence shown here is derived from an EMBL/GenBank/DDBJ whole genome shotgun (WGS) entry which is preliminary data.</text>
</comment>
<feature type="domain" description="(S)-ureidoglycine aminohydrolase cupin" evidence="1">
    <location>
        <begin position="47"/>
        <end position="89"/>
    </location>
</feature>
<evidence type="ECO:0000313" key="2">
    <source>
        <dbReference type="EMBL" id="NAY92386.1"/>
    </source>
</evidence>
<evidence type="ECO:0000259" key="1">
    <source>
        <dbReference type="Pfam" id="PF05899"/>
    </source>
</evidence>
<accession>A0A964TF27</accession>
<dbReference type="InterPro" id="IPR014710">
    <property type="entry name" value="RmlC-like_jellyroll"/>
</dbReference>
<name>A0A964TF27_9FLAO</name>
<dbReference type="EMBL" id="JAAABI010000003">
    <property type="protein sequence ID" value="NAY92386.1"/>
    <property type="molecule type" value="Genomic_DNA"/>
</dbReference>
<dbReference type="Pfam" id="PF05899">
    <property type="entry name" value="Cupin_3"/>
    <property type="match status" value="1"/>
</dbReference>
<dbReference type="InterPro" id="IPR008579">
    <property type="entry name" value="UGlyAH_Cupin_dom"/>
</dbReference>
<organism evidence="2 3">
    <name type="scientific">Flagellimonas ochracea</name>
    <dbReference type="NCBI Taxonomy" id="2696472"/>
    <lineage>
        <taxon>Bacteria</taxon>
        <taxon>Pseudomonadati</taxon>
        <taxon>Bacteroidota</taxon>
        <taxon>Flavobacteriia</taxon>
        <taxon>Flavobacteriales</taxon>
        <taxon>Flavobacteriaceae</taxon>
        <taxon>Flagellimonas</taxon>
    </lineage>
</organism>
<proteinExistence type="predicted"/>
<dbReference type="AlphaFoldDB" id="A0A964TF27"/>
<reference evidence="2" key="1">
    <citation type="submission" date="2020-01" db="EMBL/GenBank/DDBJ databases">
        <title>Muricauda ochracea sp. nov., isolated from a tidal flat of Garorim bay in Korea.</title>
        <authorList>
            <person name="Kim D."/>
            <person name="Yoo Y."/>
            <person name="Kim J.-J."/>
        </authorList>
    </citation>
    <scope>NUCLEOTIDE SEQUENCE</scope>
    <source>
        <strain evidence="2">JGD-17</strain>
    </source>
</reference>
<keyword evidence="3" id="KW-1185">Reference proteome</keyword>
<dbReference type="Gene3D" id="2.60.120.10">
    <property type="entry name" value="Jelly Rolls"/>
    <property type="match status" value="1"/>
</dbReference>
<dbReference type="RefSeq" id="WP_166523808.1">
    <property type="nucleotide sequence ID" value="NZ_JAAABI010000003.1"/>
</dbReference>
<gene>
    <name evidence="2" type="ORF">GTQ34_10685</name>
</gene>
<dbReference type="InterPro" id="IPR011051">
    <property type="entry name" value="RmlC_Cupin_sf"/>
</dbReference>
<dbReference type="SUPFAM" id="SSF51182">
    <property type="entry name" value="RmlC-like cupins"/>
    <property type="match status" value="1"/>
</dbReference>
<dbReference type="Proteomes" id="UP000667650">
    <property type="component" value="Unassembled WGS sequence"/>
</dbReference>
<evidence type="ECO:0000313" key="3">
    <source>
        <dbReference type="Proteomes" id="UP000667650"/>
    </source>
</evidence>
<sequence>MEIKRLVFPGEDDGYLKKIIEKSEKGVAMQCGSVTLTKGQLLPFKRLDFHEVSYLISGKLKVSTKDGNEKLMNKGDLIYLNKEEIRKTETLEDSKILFFLFNDI</sequence>
<protein>
    <recommendedName>
        <fullName evidence="1">(S)-ureidoglycine aminohydrolase cupin domain-containing protein</fullName>
    </recommendedName>
</protein>